<evidence type="ECO:0000313" key="4">
    <source>
        <dbReference type="Proteomes" id="UP001552594"/>
    </source>
</evidence>
<dbReference type="Proteomes" id="UP001552594">
    <property type="component" value="Unassembled WGS sequence"/>
</dbReference>
<accession>A0ABV3JY63</accession>
<feature type="domain" description="DUF317" evidence="2">
    <location>
        <begin position="133"/>
        <end position="192"/>
    </location>
</feature>
<comment type="caution">
    <text evidence="3">The sequence shown here is derived from an EMBL/GenBank/DDBJ whole genome shotgun (WGS) entry which is preliminary data.</text>
</comment>
<protein>
    <submittedName>
        <fullName evidence="3">DUF317 domain-containing protein</fullName>
    </submittedName>
</protein>
<dbReference type="RefSeq" id="WP_109279626.1">
    <property type="nucleotide sequence ID" value="NZ_JBFAUK010000005.1"/>
</dbReference>
<dbReference type="InterPro" id="IPR005523">
    <property type="entry name" value="DUF317_SPDY"/>
</dbReference>
<feature type="domain" description="DUF317" evidence="2">
    <location>
        <begin position="50"/>
        <end position="106"/>
    </location>
</feature>
<keyword evidence="4" id="KW-1185">Reference proteome</keyword>
<dbReference type="EMBL" id="JBFAUK010000005">
    <property type="protein sequence ID" value="MEV5506545.1"/>
    <property type="molecule type" value="Genomic_DNA"/>
</dbReference>
<feature type="region of interest" description="Disordered" evidence="1">
    <location>
        <begin position="233"/>
        <end position="256"/>
    </location>
</feature>
<proteinExistence type="predicted"/>
<gene>
    <name evidence="3" type="ORF">AB0L16_08690</name>
</gene>
<dbReference type="Pfam" id="PF03771">
    <property type="entry name" value="SPDY"/>
    <property type="match status" value="2"/>
</dbReference>
<sequence length="256" mass="27905">MSVHETIEQALVAPRYLAGGGDPAWATVPLHRACGWSFGNDPLMPRVILTSPDQQADLRLDPAPDDQWWRLHHAATADRPAWWASFGARTPVELIAAVLDALTAPAAPPTAATDPLEPLRQAGWRWSPNSRISPDGIAEVEHFTDHGSNTWFITAAVGEGPEHHLWQARINGNAPGHLVTAFTRALASPTPLVRDPFRLPPHTRQHAHIRTEQLPVKTVAFALERRIADLTARHASATTQSPAAGAPRLPKPGRTR</sequence>
<organism evidence="3 4">
    <name type="scientific">Streptomyces orinoci</name>
    <name type="common">Streptoverticillium orinoci</name>
    <dbReference type="NCBI Taxonomy" id="67339"/>
    <lineage>
        <taxon>Bacteria</taxon>
        <taxon>Bacillati</taxon>
        <taxon>Actinomycetota</taxon>
        <taxon>Actinomycetes</taxon>
        <taxon>Kitasatosporales</taxon>
        <taxon>Streptomycetaceae</taxon>
        <taxon>Streptomyces</taxon>
    </lineage>
</organism>
<evidence type="ECO:0000259" key="2">
    <source>
        <dbReference type="Pfam" id="PF03771"/>
    </source>
</evidence>
<evidence type="ECO:0000313" key="3">
    <source>
        <dbReference type="EMBL" id="MEV5506545.1"/>
    </source>
</evidence>
<reference evidence="3 4" key="1">
    <citation type="submission" date="2024-06" db="EMBL/GenBank/DDBJ databases">
        <title>The Natural Products Discovery Center: Release of the First 8490 Sequenced Strains for Exploring Actinobacteria Biosynthetic Diversity.</title>
        <authorList>
            <person name="Kalkreuter E."/>
            <person name="Kautsar S.A."/>
            <person name="Yang D."/>
            <person name="Bader C.D."/>
            <person name="Teijaro C.N."/>
            <person name="Fluegel L."/>
            <person name="Davis C.M."/>
            <person name="Simpson J.R."/>
            <person name="Lauterbach L."/>
            <person name="Steele A.D."/>
            <person name="Gui C."/>
            <person name="Meng S."/>
            <person name="Li G."/>
            <person name="Viehrig K."/>
            <person name="Ye F."/>
            <person name="Su P."/>
            <person name="Kiefer A.F."/>
            <person name="Nichols A."/>
            <person name="Cepeda A.J."/>
            <person name="Yan W."/>
            <person name="Fan B."/>
            <person name="Jiang Y."/>
            <person name="Adhikari A."/>
            <person name="Zheng C.-J."/>
            <person name="Schuster L."/>
            <person name="Cowan T.M."/>
            <person name="Smanski M.J."/>
            <person name="Chevrette M.G."/>
            <person name="De Carvalho L.P.S."/>
            <person name="Shen B."/>
        </authorList>
    </citation>
    <scope>NUCLEOTIDE SEQUENCE [LARGE SCALE GENOMIC DNA]</scope>
    <source>
        <strain evidence="3 4">NPDC052347</strain>
    </source>
</reference>
<name>A0ABV3JY63_STRON</name>
<evidence type="ECO:0000256" key="1">
    <source>
        <dbReference type="SAM" id="MobiDB-lite"/>
    </source>
</evidence>